<accession>A0A4Y4E952</accession>
<evidence type="ECO:0000313" key="2">
    <source>
        <dbReference type="Proteomes" id="UP000316659"/>
    </source>
</evidence>
<dbReference type="EMBL" id="BJNZ01000056">
    <property type="protein sequence ID" value="GED12008.1"/>
    <property type="molecule type" value="Genomic_DNA"/>
</dbReference>
<gene>
    <name evidence="1" type="ORF">CCE02nite_40070</name>
</gene>
<dbReference type="AlphaFoldDB" id="A0A4Y4E952"/>
<sequence length="71" mass="7775">MDRRMPWGVIALVSDGTEVLIDNTKTGHASLDPGVEVRLVVLDDSRTPARGSLMKDDFIIARRLRGGVEKA</sequence>
<reference evidence="1 2" key="1">
    <citation type="submission" date="2019-06" db="EMBL/GenBank/DDBJ databases">
        <title>Whole genome shotgun sequence of Cellulosimicrobium cellulans NBRC 15516.</title>
        <authorList>
            <person name="Hosoyama A."/>
            <person name="Uohara A."/>
            <person name="Ohji S."/>
            <person name="Ichikawa N."/>
        </authorList>
    </citation>
    <scope>NUCLEOTIDE SEQUENCE [LARGE SCALE GENOMIC DNA]</scope>
    <source>
        <strain evidence="1 2">NBRC 15516</strain>
    </source>
</reference>
<organism evidence="1 2">
    <name type="scientific">Cellulosimicrobium cellulans</name>
    <name type="common">Arthrobacter luteus</name>
    <dbReference type="NCBI Taxonomy" id="1710"/>
    <lineage>
        <taxon>Bacteria</taxon>
        <taxon>Bacillati</taxon>
        <taxon>Actinomycetota</taxon>
        <taxon>Actinomycetes</taxon>
        <taxon>Micrococcales</taxon>
        <taxon>Promicromonosporaceae</taxon>
        <taxon>Cellulosimicrobium</taxon>
    </lineage>
</organism>
<name>A0A4Y4E952_CELCE</name>
<protein>
    <submittedName>
        <fullName evidence="1">Uncharacterized protein</fullName>
    </submittedName>
</protein>
<dbReference type="Proteomes" id="UP000316659">
    <property type="component" value="Unassembled WGS sequence"/>
</dbReference>
<evidence type="ECO:0000313" key="1">
    <source>
        <dbReference type="EMBL" id="GED12008.1"/>
    </source>
</evidence>
<proteinExistence type="predicted"/>
<comment type="caution">
    <text evidence="1">The sequence shown here is derived from an EMBL/GenBank/DDBJ whole genome shotgun (WGS) entry which is preliminary data.</text>
</comment>